<feature type="domain" description="Poly(A) polymerase central" evidence="16">
    <location>
        <begin position="237"/>
        <end position="382"/>
    </location>
</feature>
<dbReference type="FunFam" id="3.30.70.590:FF:000002">
    <property type="entry name" value="Nuclear poly(A) polymerase 4"/>
    <property type="match status" value="1"/>
</dbReference>
<evidence type="ECO:0000256" key="7">
    <source>
        <dbReference type="ARBA" id="ARBA00022679"/>
    </source>
</evidence>
<dbReference type="EMBL" id="JAKOGI010000036">
    <property type="protein sequence ID" value="KAJ8447620.1"/>
    <property type="molecule type" value="Genomic_DNA"/>
</dbReference>
<evidence type="ECO:0000259" key="15">
    <source>
        <dbReference type="Pfam" id="PF04926"/>
    </source>
</evidence>
<dbReference type="PANTHER" id="PTHR10682:SF10">
    <property type="entry name" value="POLYNUCLEOTIDE ADENYLYLTRANSFERASE"/>
    <property type="match status" value="1"/>
</dbReference>
<keyword evidence="19" id="KW-1185">Reference proteome</keyword>
<comment type="subcellular location">
    <subcellularLocation>
        <location evidence="3">Nucleus</location>
    </subcellularLocation>
</comment>
<dbReference type="GO" id="GO:1990817">
    <property type="term" value="F:poly(A) RNA polymerase activity"/>
    <property type="evidence" value="ECO:0007669"/>
    <property type="project" value="UniProtKB-EC"/>
</dbReference>
<dbReference type="PANTHER" id="PTHR10682">
    <property type="entry name" value="POLY A POLYMERASE"/>
    <property type="match status" value="1"/>
</dbReference>
<organism evidence="18 19">
    <name type="scientific">Carnegiea gigantea</name>
    <dbReference type="NCBI Taxonomy" id="171969"/>
    <lineage>
        <taxon>Eukaryota</taxon>
        <taxon>Viridiplantae</taxon>
        <taxon>Streptophyta</taxon>
        <taxon>Embryophyta</taxon>
        <taxon>Tracheophyta</taxon>
        <taxon>Spermatophyta</taxon>
        <taxon>Magnoliopsida</taxon>
        <taxon>eudicotyledons</taxon>
        <taxon>Gunneridae</taxon>
        <taxon>Pentapetalae</taxon>
        <taxon>Caryophyllales</taxon>
        <taxon>Cactineae</taxon>
        <taxon>Cactaceae</taxon>
        <taxon>Cactoideae</taxon>
        <taxon>Echinocereeae</taxon>
        <taxon>Carnegiea</taxon>
    </lineage>
</organism>
<gene>
    <name evidence="18" type="ORF">Cgig2_031674</name>
</gene>
<dbReference type="GO" id="GO:0005524">
    <property type="term" value="F:ATP binding"/>
    <property type="evidence" value="ECO:0007669"/>
    <property type="project" value="UniProtKB-KW"/>
</dbReference>
<evidence type="ECO:0000256" key="2">
    <source>
        <dbReference type="ARBA" id="ARBA00001946"/>
    </source>
</evidence>
<evidence type="ECO:0000256" key="1">
    <source>
        <dbReference type="ARBA" id="ARBA00001936"/>
    </source>
</evidence>
<feature type="domain" description="Poly(A) polymerase nucleotidyltransferase" evidence="17">
    <location>
        <begin position="38"/>
        <end position="232"/>
    </location>
</feature>
<evidence type="ECO:0000256" key="4">
    <source>
        <dbReference type="ARBA" id="ARBA00010912"/>
    </source>
</evidence>
<feature type="region of interest" description="Disordered" evidence="14">
    <location>
        <begin position="544"/>
        <end position="563"/>
    </location>
</feature>
<evidence type="ECO:0000256" key="14">
    <source>
        <dbReference type="SAM" id="MobiDB-lite"/>
    </source>
</evidence>
<keyword evidence="7" id="KW-0808">Transferase</keyword>
<accession>A0A9Q1KPV2</accession>
<dbReference type="InterPro" id="IPR007010">
    <property type="entry name" value="PolA_pol_RNA-bd_dom"/>
</dbReference>
<evidence type="ECO:0000259" key="16">
    <source>
        <dbReference type="Pfam" id="PF04928"/>
    </source>
</evidence>
<dbReference type="Pfam" id="PF04926">
    <property type="entry name" value="PAP_RNA-bind"/>
    <property type="match status" value="1"/>
</dbReference>
<dbReference type="CDD" id="cd05402">
    <property type="entry name" value="NT_PAP_TUTase"/>
    <property type="match status" value="1"/>
</dbReference>
<dbReference type="GO" id="GO:0046872">
    <property type="term" value="F:metal ion binding"/>
    <property type="evidence" value="ECO:0007669"/>
    <property type="project" value="UniProtKB-KW"/>
</dbReference>
<keyword evidence="10" id="KW-0067">ATP-binding</keyword>
<evidence type="ECO:0000256" key="5">
    <source>
        <dbReference type="ARBA" id="ARBA00012388"/>
    </source>
</evidence>
<dbReference type="Gene3D" id="3.30.460.10">
    <property type="entry name" value="Beta Polymerase, domain 2"/>
    <property type="match status" value="1"/>
</dbReference>
<dbReference type="EC" id="2.7.7.19" evidence="5"/>
<sequence>MQARNHYTQHITNCSRSCGKIPMAVIGVQNKVNQWRFGLTDPISVAEPSEAEIIQSKDLEKFLVDSGLYESKDEAVKRQEVLGKLDEIVKLWVKNVSRAKGYNDQIVEESNGKIFTFGSYRLGVHGPGADIDALCVGPRYVTREDDFFGELHKMLAEMPEVEELNPVPDAHVPVMNFKFDGVSIDLLYARLDLWVIPEDLDILQESVLRNADEQTVRSLNGCRVTDQILHLVPNVQNFLLSLRCIRFWAKRRGIYSNVSGFLGGINWALLVARICQLYPKALPSMLVSRFFKVYSQWKWPNPIMLCEIKEGSLGLPFWDPRRNLKDRRHLMPIITPAYPSMNSSYNVSSSTLRIMQEEFQRGLRICEGSESLNKADWGSLFEPFSFFEAYKNYLQIGIAAANGDDFRQWKGWVESRLRQLTLKIERDTKGMLRCHPHPSEISIQSKKFCCCYFMGLSKQQGPDSKDKDSGAFDIRFTVEQFKQEVGSYYAWKPGMLIQVSHVRYKDLPVFVFPGGVPPLHRVKAAAKRKAVGASQADGTVVGKRAKLDASNTEPSVSTQRDSMATDSTVALSSCCTNVQQLEQVEASSATVGTSSSGSSSLSSESQERVIVERNDEVVATCSTEKLFELEDEVRPIRKGQVEGKMEIVLKENPAPKLVTPAAGNGSDSRCNFSTDGELEELEVLAQPVIPEIYKFVYTVRFTLIYFVLSVLDVQAVVQILVSAPWATASCAIACNIPAPKPLIRFNFTSLRSAASNCV</sequence>
<evidence type="ECO:0000313" key="19">
    <source>
        <dbReference type="Proteomes" id="UP001153076"/>
    </source>
</evidence>
<proteinExistence type="inferred from homology"/>
<dbReference type="Proteomes" id="UP001153076">
    <property type="component" value="Unassembled WGS sequence"/>
</dbReference>
<dbReference type="GO" id="GO:0031123">
    <property type="term" value="P:RNA 3'-end processing"/>
    <property type="evidence" value="ECO:0007669"/>
    <property type="project" value="InterPro"/>
</dbReference>
<dbReference type="FunFam" id="1.10.1410.10:FF:000001">
    <property type="entry name" value="Putative poly(A) polymerase gamma"/>
    <property type="match status" value="1"/>
</dbReference>
<dbReference type="Pfam" id="PF04928">
    <property type="entry name" value="PAP_central"/>
    <property type="match status" value="1"/>
</dbReference>
<feature type="region of interest" description="Disordered" evidence="14">
    <location>
        <begin position="587"/>
        <end position="607"/>
    </location>
</feature>
<evidence type="ECO:0000256" key="12">
    <source>
        <dbReference type="ARBA" id="ARBA00023242"/>
    </source>
</evidence>
<comment type="similarity">
    <text evidence="4">Belongs to the poly(A) polymerase family.</text>
</comment>
<evidence type="ECO:0000259" key="17">
    <source>
        <dbReference type="Pfam" id="PF20750"/>
    </source>
</evidence>
<name>A0A9Q1KPV2_9CARY</name>
<dbReference type="GO" id="GO:0005634">
    <property type="term" value="C:nucleus"/>
    <property type="evidence" value="ECO:0007669"/>
    <property type="project" value="UniProtKB-SubCell"/>
</dbReference>
<dbReference type="OrthoDB" id="412748at2759"/>
<dbReference type="InterPro" id="IPR048840">
    <property type="entry name" value="PolA_pol_NTPase"/>
</dbReference>
<dbReference type="SUPFAM" id="SSF81631">
    <property type="entry name" value="PAP/OAS1 substrate-binding domain"/>
    <property type="match status" value="1"/>
</dbReference>
<keyword evidence="11" id="KW-0460">Magnesium</keyword>
<keyword evidence="12" id="KW-0539">Nucleus</keyword>
<reference evidence="18" key="1">
    <citation type="submission" date="2022-04" db="EMBL/GenBank/DDBJ databases">
        <title>Carnegiea gigantea Genome sequencing and assembly v2.</title>
        <authorList>
            <person name="Copetti D."/>
            <person name="Sanderson M.J."/>
            <person name="Burquez A."/>
            <person name="Wojciechowski M.F."/>
        </authorList>
    </citation>
    <scope>NUCLEOTIDE SEQUENCE</scope>
    <source>
        <strain evidence="18">SGP5-SGP5p</strain>
        <tissue evidence="18">Aerial part</tissue>
    </source>
</reference>
<evidence type="ECO:0000256" key="8">
    <source>
        <dbReference type="ARBA" id="ARBA00022723"/>
    </source>
</evidence>
<evidence type="ECO:0000256" key="6">
    <source>
        <dbReference type="ARBA" id="ARBA00022664"/>
    </source>
</evidence>
<dbReference type="GO" id="GO:0006397">
    <property type="term" value="P:mRNA processing"/>
    <property type="evidence" value="ECO:0007669"/>
    <property type="project" value="UniProtKB-KW"/>
</dbReference>
<comment type="cofactor">
    <cofactor evidence="1">
        <name>Mn(2+)</name>
        <dbReference type="ChEBI" id="CHEBI:29035"/>
    </cofactor>
</comment>
<keyword evidence="6" id="KW-0507">mRNA processing</keyword>
<dbReference type="SUPFAM" id="SSF55003">
    <property type="entry name" value="PAP/Archaeal CCA-adding enzyme, C-terminal domain"/>
    <property type="match status" value="1"/>
</dbReference>
<dbReference type="Gene3D" id="1.10.1410.10">
    <property type="match status" value="1"/>
</dbReference>
<feature type="domain" description="Poly(A) polymerase RNA-binding" evidence="15">
    <location>
        <begin position="385"/>
        <end position="440"/>
    </location>
</feature>
<comment type="caution">
    <text evidence="18">The sequence shown here is derived from an EMBL/GenBank/DDBJ whole genome shotgun (WGS) entry which is preliminary data.</text>
</comment>
<dbReference type="Gene3D" id="3.30.70.590">
    <property type="entry name" value="Poly(A) polymerase predicted RNA binding domain"/>
    <property type="match status" value="1"/>
</dbReference>
<feature type="compositionally biased region" description="Low complexity" evidence="14">
    <location>
        <begin position="587"/>
        <end position="604"/>
    </location>
</feature>
<dbReference type="SUPFAM" id="SSF81301">
    <property type="entry name" value="Nucleotidyltransferase"/>
    <property type="match status" value="1"/>
</dbReference>
<protein>
    <recommendedName>
        <fullName evidence="5">polynucleotide adenylyltransferase</fullName>
        <ecNumber evidence="5">2.7.7.19</ecNumber>
    </recommendedName>
</protein>
<feature type="compositionally biased region" description="Polar residues" evidence="14">
    <location>
        <begin position="549"/>
        <end position="563"/>
    </location>
</feature>
<evidence type="ECO:0000256" key="3">
    <source>
        <dbReference type="ARBA" id="ARBA00004123"/>
    </source>
</evidence>
<dbReference type="GO" id="GO:0003723">
    <property type="term" value="F:RNA binding"/>
    <property type="evidence" value="ECO:0007669"/>
    <property type="project" value="InterPro"/>
</dbReference>
<evidence type="ECO:0000256" key="10">
    <source>
        <dbReference type="ARBA" id="ARBA00022840"/>
    </source>
</evidence>
<evidence type="ECO:0000256" key="9">
    <source>
        <dbReference type="ARBA" id="ARBA00022741"/>
    </source>
</evidence>
<dbReference type="InterPro" id="IPR007012">
    <property type="entry name" value="PolA_pol_cen_dom"/>
</dbReference>
<dbReference type="InterPro" id="IPR011068">
    <property type="entry name" value="NuclTrfase_I-like_C"/>
</dbReference>
<keyword evidence="9" id="KW-0547">Nucleotide-binding</keyword>
<dbReference type="InterPro" id="IPR043519">
    <property type="entry name" value="NT_sf"/>
</dbReference>
<keyword evidence="8" id="KW-0479">Metal-binding</keyword>
<comment type="catalytic activity">
    <reaction evidence="13">
        <text>RNA(n) + ATP = RNA(n)-3'-adenine ribonucleotide + diphosphate</text>
        <dbReference type="Rhea" id="RHEA:11332"/>
        <dbReference type="Rhea" id="RHEA-COMP:14527"/>
        <dbReference type="Rhea" id="RHEA-COMP:17347"/>
        <dbReference type="ChEBI" id="CHEBI:30616"/>
        <dbReference type="ChEBI" id="CHEBI:33019"/>
        <dbReference type="ChEBI" id="CHEBI:140395"/>
        <dbReference type="ChEBI" id="CHEBI:173115"/>
        <dbReference type="EC" id="2.7.7.19"/>
    </reaction>
</comment>
<comment type="cofactor">
    <cofactor evidence="2">
        <name>Mg(2+)</name>
        <dbReference type="ChEBI" id="CHEBI:18420"/>
    </cofactor>
</comment>
<dbReference type="FunFam" id="3.30.460.10:FF:000002">
    <property type="entry name" value="Poly(A) polymerase alpha, putative"/>
    <property type="match status" value="1"/>
</dbReference>
<evidence type="ECO:0000256" key="13">
    <source>
        <dbReference type="ARBA" id="ARBA00048830"/>
    </source>
</evidence>
<evidence type="ECO:0000313" key="18">
    <source>
        <dbReference type="EMBL" id="KAJ8447620.1"/>
    </source>
</evidence>
<dbReference type="Pfam" id="PF20750">
    <property type="entry name" value="PAP_NTPase"/>
    <property type="match status" value="1"/>
</dbReference>
<dbReference type="AlphaFoldDB" id="A0A9Q1KPV2"/>
<evidence type="ECO:0000256" key="11">
    <source>
        <dbReference type="ARBA" id="ARBA00022842"/>
    </source>
</evidence>